<evidence type="ECO:0000313" key="1">
    <source>
        <dbReference type="EMBL" id="RCG25276.1"/>
    </source>
</evidence>
<evidence type="ECO:0000313" key="2">
    <source>
        <dbReference type="Proteomes" id="UP000253507"/>
    </source>
</evidence>
<accession>A0A367F4J2</accession>
<keyword evidence="2" id="KW-1185">Reference proteome</keyword>
<proteinExistence type="predicted"/>
<comment type="caution">
    <text evidence="1">The sequence shown here is derived from an EMBL/GenBank/DDBJ whole genome shotgun (WGS) entry which is preliminary data.</text>
</comment>
<dbReference type="Proteomes" id="UP000253507">
    <property type="component" value="Unassembled WGS sequence"/>
</dbReference>
<gene>
    <name evidence="1" type="ORF">DQ392_01935</name>
</gene>
<reference evidence="1 2" key="1">
    <citation type="submission" date="2018-06" db="EMBL/GenBank/DDBJ databases">
        <title>Streptomyces reniochalinae sp. nov. and Streptomyces diacarnus sp. nov. from marine sponges.</title>
        <authorList>
            <person name="Li L."/>
        </authorList>
    </citation>
    <scope>NUCLEOTIDE SEQUENCE [LARGE SCALE GENOMIC DNA]</scope>
    <source>
        <strain evidence="1 2">LHW50302</strain>
    </source>
</reference>
<evidence type="ECO:0008006" key="3">
    <source>
        <dbReference type="Google" id="ProtNLM"/>
    </source>
</evidence>
<dbReference type="AlphaFoldDB" id="A0A367F4J2"/>
<name>A0A367F4J2_9ACTN</name>
<dbReference type="EMBL" id="QOIM01000018">
    <property type="protein sequence ID" value="RCG25276.1"/>
    <property type="molecule type" value="Genomic_DNA"/>
</dbReference>
<protein>
    <recommendedName>
        <fullName evidence="3">NUDIX hydrolase</fullName>
    </recommendedName>
</protein>
<organism evidence="1 2">
    <name type="scientific">Streptomyces reniochalinae</name>
    <dbReference type="NCBI Taxonomy" id="2250578"/>
    <lineage>
        <taxon>Bacteria</taxon>
        <taxon>Bacillati</taxon>
        <taxon>Actinomycetota</taxon>
        <taxon>Actinomycetes</taxon>
        <taxon>Kitasatosporales</taxon>
        <taxon>Streptomycetaceae</taxon>
        <taxon>Streptomyces</taxon>
    </lineage>
</organism>
<sequence>MVLDWISAKPEKNIAAGANYVYWCGRVPDHTAVTLPEPRNDHEDPELDHYRWLRGAELEGYCAPYQARRVRAALQARVHGTLMELRHGHPLYEEAV</sequence>